<dbReference type="OMA" id="MMYDILY"/>
<evidence type="ECO:0000313" key="4">
    <source>
        <dbReference type="Proteomes" id="UP000026962"/>
    </source>
</evidence>
<evidence type="ECO:0000259" key="2">
    <source>
        <dbReference type="Pfam" id="PF13968"/>
    </source>
</evidence>
<reference evidence="3" key="2">
    <citation type="submission" date="2018-05" db="EMBL/GenBank/DDBJ databases">
        <title>OpunRS2 (Oryza punctata Reference Sequence Version 2).</title>
        <authorList>
            <person name="Zhang J."/>
            <person name="Kudrna D."/>
            <person name="Lee S."/>
            <person name="Talag J."/>
            <person name="Welchert J."/>
            <person name="Wing R.A."/>
        </authorList>
    </citation>
    <scope>NUCLEOTIDE SEQUENCE [LARGE SCALE GENOMIC DNA]</scope>
</reference>
<protein>
    <recommendedName>
        <fullName evidence="2">DUF4220 domain-containing protein</fullName>
    </recommendedName>
</protein>
<feature type="transmembrane region" description="Helical" evidence="1">
    <location>
        <begin position="283"/>
        <end position="305"/>
    </location>
</feature>
<dbReference type="eggNOG" id="ENOG502QQBP">
    <property type="taxonomic scope" value="Eukaryota"/>
</dbReference>
<keyword evidence="1" id="KW-0812">Transmembrane</keyword>
<dbReference type="PANTHER" id="PTHR31325">
    <property type="entry name" value="OS01G0798800 PROTEIN-RELATED"/>
    <property type="match status" value="1"/>
</dbReference>
<reference evidence="3" key="1">
    <citation type="submission" date="2015-04" db="UniProtKB">
        <authorList>
            <consortium name="EnsemblPlants"/>
        </authorList>
    </citation>
    <scope>IDENTIFICATION</scope>
</reference>
<dbReference type="Proteomes" id="UP000026962">
    <property type="component" value="Chromosome 5"/>
</dbReference>
<dbReference type="InterPro" id="IPR025315">
    <property type="entry name" value="DUF4220"/>
</dbReference>
<dbReference type="Gramene" id="OPUNC05G07450.1">
    <property type="protein sequence ID" value="OPUNC05G07450.1"/>
    <property type="gene ID" value="OPUNC05G07450"/>
</dbReference>
<feature type="transmembrane region" description="Helical" evidence="1">
    <location>
        <begin position="29"/>
        <end position="49"/>
    </location>
</feature>
<proteinExistence type="predicted"/>
<feature type="transmembrane region" description="Helical" evidence="1">
    <location>
        <begin position="70"/>
        <end position="92"/>
    </location>
</feature>
<keyword evidence="4" id="KW-1185">Reference proteome</keyword>
<dbReference type="EnsemblPlants" id="OPUNC05G07450.1">
    <property type="protein sequence ID" value="OPUNC05G07450.1"/>
    <property type="gene ID" value="OPUNC05G07450"/>
</dbReference>
<dbReference type="AlphaFoldDB" id="A0A0E0L011"/>
<sequence length="629" mass="71296">MVLLSLFLQLFLFFTGGLRRHRLNKLILVFVWLAYVGADLVAVYALGLLSRFEYKSNNGSVSFRETDYLMYIWVPFLLVHLGGQDTITAFSIEDNNLWLRHLLNLVVQVSLALYAFCNSFGRISLQLVVSAIFIFVAGIIKYGERTWALKCGSLEGLQNSVGDYKDKEVWAINEYDNYYSRVLYARQMVLYARGLFAGVTISQLEQNVGKNLTYGVRRCENSIKVKIVKLELNMMYDILYTKAMVLQKWTGCILRSVAHISIVVAFALFMATSKNGHTMADVAITYTLFAGALLMEACAIGALMLSPLTWAHSRIQMCLSLLPFRKTIGAEAEEKQVVPISMGQFNLVTSALHDRSTPKVMLKAINALGLEHLYRDVRHVQHAEANDMVWEFVDCFGTTYTEWFFVGRTVPVGFNLLDIMSQRFEVGIIFLHLLTDVCTSQIIHLHDCGDTDTRVDETSTTLVNECDKLSNYMMYLLVLHPSMLPVSSDYAVMGLFDHMRWADTQSTSEDLSERLSELRPVVDQWYAERLKVLYSALNELSMKIPEIDNSVIIAKEFFKSRLRSPHNVLPVLKVVKETWIALLIYAASKSRGELHARRLGDGGELLTFIWLLLAHHSLGNAAEAGLTFR</sequence>
<dbReference type="Pfam" id="PF04578">
    <property type="entry name" value="DUF594"/>
    <property type="match status" value="1"/>
</dbReference>
<organism evidence="3">
    <name type="scientific">Oryza punctata</name>
    <name type="common">Red rice</name>
    <dbReference type="NCBI Taxonomy" id="4537"/>
    <lineage>
        <taxon>Eukaryota</taxon>
        <taxon>Viridiplantae</taxon>
        <taxon>Streptophyta</taxon>
        <taxon>Embryophyta</taxon>
        <taxon>Tracheophyta</taxon>
        <taxon>Spermatophyta</taxon>
        <taxon>Magnoliopsida</taxon>
        <taxon>Liliopsida</taxon>
        <taxon>Poales</taxon>
        <taxon>Poaceae</taxon>
        <taxon>BOP clade</taxon>
        <taxon>Oryzoideae</taxon>
        <taxon>Oryzeae</taxon>
        <taxon>Oryzinae</taxon>
        <taxon>Oryza</taxon>
    </lineage>
</organism>
<name>A0A0E0L011_ORYPU</name>
<dbReference type="Pfam" id="PF13968">
    <property type="entry name" value="DUF4220"/>
    <property type="match status" value="1"/>
</dbReference>
<accession>A0A0E0L011</accession>
<dbReference type="STRING" id="4537.A0A0E0L011"/>
<dbReference type="HOGENOM" id="CLU_009180_6_0_1"/>
<feature type="domain" description="DUF4220" evidence="2">
    <location>
        <begin position="32"/>
        <end position="348"/>
    </location>
</feature>
<evidence type="ECO:0000256" key="1">
    <source>
        <dbReference type="SAM" id="Phobius"/>
    </source>
</evidence>
<feature type="transmembrane region" description="Helical" evidence="1">
    <location>
        <begin position="252"/>
        <end position="271"/>
    </location>
</feature>
<evidence type="ECO:0000313" key="3">
    <source>
        <dbReference type="EnsemblPlants" id="OPUNC05G07450.1"/>
    </source>
</evidence>
<feature type="transmembrane region" description="Helical" evidence="1">
    <location>
        <begin position="112"/>
        <end position="140"/>
    </location>
</feature>
<dbReference type="InterPro" id="IPR007658">
    <property type="entry name" value="DUF594"/>
</dbReference>
<keyword evidence="1" id="KW-0472">Membrane</keyword>
<keyword evidence="1" id="KW-1133">Transmembrane helix</keyword>